<organism evidence="3 4">
    <name type="scientific">Exiguobacterium oxidotolerans</name>
    <dbReference type="NCBI Taxonomy" id="223958"/>
    <lineage>
        <taxon>Bacteria</taxon>
        <taxon>Bacillati</taxon>
        <taxon>Bacillota</taxon>
        <taxon>Bacilli</taxon>
        <taxon>Bacillales</taxon>
        <taxon>Bacillales Family XII. Incertae Sedis</taxon>
        <taxon>Exiguobacterium</taxon>
    </lineage>
</organism>
<keyword evidence="4" id="KW-1185">Reference proteome</keyword>
<feature type="transmembrane region" description="Helical" evidence="1">
    <location>
        <begin position="12"/>
        <end position="30"/>
    </location>
</feature>
<dbReference type="Proteomes" id="UP000439752">
    <property type="component" value="Unassembled WGS sequence"/>
</dbReference>
<gene>
    <name evidence="3" type="ORF">EXIGUO9Y_230098</name>
</gene>
<name>A0A653I897_9BACL</name>
<evidence type="ECO:0000313" key="4">
    <source>
        <dbReference type="Proteomes" id="UP000439752"/>
    </source>
</evidence>
<feature type="transmembrane region" description="Helical" evidence="1">
    <location>
        <begin position="37"/>
        <end position="55"/>
    </location>
</feature>
<evidence type="ECO:0000259" key="2">
    <source>
        <dbReference type="Pfam" id="PF09990"/>
    </source>
</evidence>
<feature type="transmembrane region" description="Helical" evidence="1">
    <location>
        <begin position="107"/>
        <end position="126"/>
    </location>
</feature>
<accession>A0A653I897</accession>
<keyword evidence="1" id="KW-0472">Membrane</keyword>
<evidence type="ECO:0000256" key="1">
    <source>
        <dbReference type="SAM" id="Phobius"/>
    </source>
</evidence>
<keyword evidence="1" id="KW-0812">Transmembrane</keyword>
<dbReference type="Pfam" id="PF09990">
    <property type="entry name" value="DUF2231"/>
    <property type="match status" value="1"/>
</dbReference>
<dbReference type="RefSeq" id="WP_088838199.1">
    <property type="nucleotide sequence ID" value="NZ_LR732312.1"/>
</dbReference>
<feature type="domain" description="DUF2231" evidence="2">
    <location>
        <begin position="4"/>
        <end position="134"/>
    </location>
</feature>
<protein>
    <recommendedName>
        <fullName evidence="2">DUF2231 domain-containing protein</fullName>
    </recommendedName>
</protein>
<reference evidence="3 4" key="1">
    <citation type="submission" date="2019-10" db="EMBL/GenBank/DDBJ databases">
        <authorList>
            <person name="Karimi E."/>
        </authorList>
    </citation>
    <scope>NUCLEOTIDE SEQUENCE [LARGE SCALE GENOMIC DNA]</scope>
    <source>
        <strain evidence="3">Exiguobacterium sp. 9Y</strain>
    </source>
</reference>
<proteinExistence type="predicted"/>
<dbReference type="AlphaFoldDB" id="A0A653I897"/>
<evidence type="ECO:0000313" key="3">
    <source>
        <dbReference type="EMBL" id="VWX35319.1"/>
    </source>
</evidence>
<sequence length="135" mass="14866">MLFGVPLHPLLVHAPIGLLLFATLLLFFSLKWVQLKLFALITLFTGLLAGVAAYLSGDETKDYARSTFNATRAAIEDHEHFALYSLIAFGISFVLLIFNYRSNKKMLLIFSLIVAVIGSGLLAYAGHLGGQMVYK</sequence>
<dbReference type="EMBL" id="CABWKQ010000016">
    <property type="protein sequence ID" value="VWX35319.1"/>
    <property type="molecule type" value="Genomic_DNA"/>
</dbReference>
<feature type="transmembrane region" description="Helical" evidence="1">
    <location>
        <begin position="81"/>
        <end position="100"/>
    </location>
</feature>
<keyword evidence="1" id="KW-1133">Transmembrane helix</keyword>
<dbReference type="InterPro" id="IPR019251">
    <property type="entry name" value="DUF2231_TM"/>
</dbReference>